<proteinExistence type="predicted"/>
<keyword evidence="2" id="KW-1185">Reference proteome</keyword>
<organism evidence="1 2">
    <name type="scientific">Uliginosibacterium paludis</name>
    <dbReference type="NCBI Taxonomy" id="1615952"/>
    <lineage>
        <taxon>Bacteria</taxon>
        <taxon>Pseudomonadati</taxon>
        <taxon>Pseudomonadota</taxon>
        <taxon>Betaproteobacteria</taxon>
        <taxon>Rhodocyclales</taxon>
        <taxon>Zoogloeaceae</taxon>
        <taxon>Uliginosibacterium</taxon>
    </lineage>
</organism>
<reference evidence="1 2" key="1">
    <citation type="submission" date="2024-07" db="EMBL/GenBank/DDBJ databases">
        <title>Uliginosibacterium paludis KCTC:42655.</title>
        <authorList>
            <person name="Kim M.K."/>
        </authorList>
    </citation>
    <scope>NUCLEOTIDE SEQUENCE [LARGE SCALE GENOMIC DNA]</scope>
    <source>
        <strain evidence="1 2">KCTC 42655</strain>
    </source>
</reference>
<accession>A0ABV2CVS4</accession>
<evidence type="ECO:0000313" key="2">
    <source>
        <dbReference type="Proteomes" id="UP001548590"/>
    </source>
</evidence>
<sequence length="46" mass="5173">MTHSVHAHDQADIQASEADLERQAYLDEAHIESSQFGAGRLYETED</sequence>
<protein>
    <submittedName>
        <fullName evidence="1">Uncharacterized protein</fullName>
    </submittedName>
</protein>
<name>A0ABV2CVS4_9RHOO</name>
<dbReference type="EMBL" id="JBEWLZ010000019">
    <property type="protein sequence ID" value="MET1492010.1"/>
    <property type="molecule type" value="Genomic_DNA"/>
</dbReference>
<evidence type="ECO:0000313" key="1">
    <source>
        <dbReference type="EMBL" id="MET1492010.1"/>
    </source>
</evidence>
<comment type="caution">
    <text evidence="1">The sequence shown here is derived from an EMBL/GenBank/DDBJ whole genome shotgun (WGS) entry which is preliminary data.</text>
</comment>
<dbReference type="Proteomes" id="UP001548590">
    <property type="component" value="Unassembled WGS sequence"/>
</dbReference>
<dbReference type="RefSeq" id="WP_345922971.1">
    <property type="nucleotide sequence ID" value="NZ_JBDIVF010000001.1"/>
</dbReference>
<gene>
    <name evidence="1" type="ORF">ABVT11_19375</name>
</gene>